<dbReference type="SUPFAM" id="SSF52540">
    <property type="entry name" value="P-loop containing nucleoside triphosphate hydrolases"/>
    <property type="match status" value="1"/>
</dbReference>
<comment type="subunit">
    <text evidence="9">Homodimer. Forms a membrane-associated complex with FtsX.</text>
</comment>
<keyword evidence="6 9" id="KW-0067">ATP-binding</keyword>
<evidence type="ECO:0000256" key="10">
    <source>
        <dbReference type="SAM" id="MobiDB-lite"/>
    </source>
</evidence>
<reference evidence="13" key="1">
    <citation type="journal article" date="2019" name="Int. J. Syst. Evol. Microbiol.">
        <title>The Global Catalogue of Microorganisms (GCM) 10K type strain sequencing project: providing services to taxonomists for standard genome sequencing and annotation.</title>
        <authorList>
            <consortium name="The Broad Institute Genomics Platform"/>
            <consortium name="The Broad Institute Genome Sequencing Center for Infectious Disease"/>
            <person name="Wu L."/>
            <person name="Ma J."/>
        </authorList>
    </citation>
    <scope>NUCLEOTIDE SEQUENCE [LARGE SCALE GENOMIC DNA]</scope>
    <source>
        <strain evidence="13">JCM 14309</strain>
    </source>
</reference>
<feature type="domain" description="ABC transporter" evidence="11">
    <location>
        <begin position="2"/>
        <end position="238"/>
    </location>
</feature>
<dbReference type="RefSeq" id="WP_344743607.1">
    <property type="nucleotide sequence ID" value="NZ_BAAAVT010000001.1"/>
</dbReference>
<proteinExistence type="inferred from homology"/>
<dbReference type="Pfam" id="PF00005">
    <property type="entry name" value="ABC_tran"/>
    <property type="match status" value="1"/>
</dbReference>
<dbReference type="PANTHER" id="PTHR24220:SF470">
    <property type="entry name" value="CELL DIVISION ATP-BINDING PROTEIN FTSE"/>
    <property type="match status" value="1"/>
</dbReference>
<feature type="region of interest" description="Disordered" evidence="10">
    <location>
        <begin position="388"/>
        <end position="407"/>
    </location>
</feature>
<name>A0ABP6LMV4_9MICC</name>
<evidence type="ECO:0000256" key="6">
    <source>
        <dbReference type="ARBA" id="ARBA00022840"/>
    </source>
</evidence>
<evidence type="ECO:0000256" key="4">
    <source>
        <dbReference type="ARBA" id="ARBA00022618"/>
    </source>
</evidence>
<accession>A0ABP6LMV4</accession>
<dbReference type="PANTHER" id="PTHR24220">
    <property type="entry name" value="IMPORT ATP-BINDING PROTEIN"/>
    <property type="match status" value="1"/>
</dbReference>
<feature type="compositionally biased region" description="Basic and acidic residues" evidence="10">
    <location>
        <begin position="436"/>
        <end position="447"/>
    </location>
</feature>
<comment type="subcellular location">
    <subcellularLocation>
        <location evidence="9">Cell membrane</location>
        <topology evidence="9">Peripheral membrane protein</topology>
        <orientation evidence="9">Cytoplasmic side</orientation>
    </subcellularLocation>
</comment>
<evidence type="ECO:0000256" key="2">
    <source>
        <dbReference type="ARBA" id="ARBA00020019"/>
    </source>
</evidence>
<comment type="caution">
    <text evidence="12">The sequence shown here is derived from an EMBL/GenBank/DDBJ whole genome shotgun (WGS) entry which is preliminary data.</text>
</comment>
<feature type="compositionally biased region" description="Basic and acidic residues" evidence="10">
    <location>
        <begin position="546"/>
        <end position="560"/>
    </location>
</feature>
<dbReference type="PROSITE" id="PS00211">
    <property type="entry name" value="ABC_TRANSPORTER_1"/>
    <property type="match status" value="1"/>
</dbReference>
<organism evidence="12 13">
    <name type="scientific">Nesterenkonia aethiopica</name>
    <dbReference type="NCBI Taxonomy" id="269144"/>
    <lineage>
        <taxon>Bacteria</taxon>
        <taxon>Bacillati</taxon>
        <taxon>Actinomycetota</taxon>
        <taxon>Actinomycetes</taxon>
        <taxon>Micrococcales</taxon>
        <taxon>Micrococcaceae</taxon>
        <taxon>Nesterenkonia</taxon>
    </lineage>
</organism>
<feature type="compositionally biased region" description="Basic and acidic residues" evidence="10">
    <location>
        <begin position="576"/>
        <end position="585"/>
    </location>
</feature>
<dbReference type="PROSITE" id="PS50893">
    <property type="entry name" value="ABC_TRANSPORTER_2"/>
    <property type="match status" value="1"/>
</dbReference>
<keyword evidence="8 9" id="KW-0131">Cell cycle</keyword>
<dbReference type="Proteomes" id="UP001500236">
    <property type="component" value="Unassembled WGS sequence"/>
</dbReference>
<evidence type="ECO:0000256" key="1">
    <source>
        <dbReference type="ARBA" id="ARBA00005417"/>
    </source>
</evidence>
<feature type="compositionally biased region" description="Acidic residues" evidence="10">
    <location>
        <begin position="586"/>
        <end position="595"/>
    </location>
</feature>
<feature type="compositionally biased region" description="Low complexity" evidence="10">
    <location>
        <begin position="622"/>
        <end position="638"/>
    </location>
</feature>
<dbReference type="InterPro" id="IPR017871">
    <property type="entry name" value="ABC_transporter-like_CS"/>
</dbReference>
<keyword evidence="5 9" id="KW-0547">Nucleotide-binding</keyword>
<dbReference type="EMBL" id="BAAAVT010000001">
    <property type="protein sequence ID" value="GAA3051198.1"/>
    <property type="molecule type" value="Genomic_DNA"/>
</dbReference>
<keyword evidence="7 9" id="KW-0472">Membrane</keyword>
<dbReference type="InterPro" id="IPR027417">
    <property type="entry name" value="P-loop_NTPase"/>
</dbReference>
<comment type="similarity">
    <text evidence="1 9">Belongs to the ABC transporter superfamily.</text>
</comment>
<sequence>MIRFEHVTRRYEPDGRPALDDVTVEFNRGDFVFLIGASGSGKSTLLRMILREGLPQRGKVTVAGQNLGLMLERRVPDYRRSIGMVFQDFRLLPDKTVFDNVAFAMRVIGARRTQIRERVTEVLERVGLEDLARRYPHEISGGEQQRAAIARAIVNEPAIVLADEPTGNLDPRASDEVMKILRWINASGTTVIMATHDRVIVDRMRRRVVQLHDGALVRDDERGTYDPPRGSQAWTVLRERESSGALRVQDPRAHDLGEQGDGGATAPGPEAPTADAARAAGRDVPVAAEAVEHAARAQGSASAEEGPTAEHSAPDGTAADTASPQSLAEPVRVRWPEHLRPQQHGPDVPEPVGGFDGSEMPNLARDGYTEPEGEGADPERLRDALRQAVSSHVQMSAGPDGVAEHPHESWFTHAAPGLVDRPGSAATPAAPGSAKARGDEIEDERLRTQSGDDEPPVHDPDLPLTRGQGPRRRAPVPASPAEAEAPADRDDGGLARPLPAVTAATPAEPGAADVPEVLEDLAEPDRESESSDAPQPEPQPEPPPEQVRELDSEAESEHSSARSAPLEAEEGEPPILDDRPPRPVDVDGEEVEDLTEGAPTQVHPGAPDSVDPDSVDPDSPDQDSAGESAASGRSASSSVETVDADSVEAGEASPQVPRPRSSASQSTYADTRRTAEQLGVTGERRSFWRRLRRRR</sequence>
<dbReference type="NCBIfam" id="TIGR02673">
    <property type="entry name" value="FtsE"/>
    <property type="match status" value="1"/>
</dbReference>
<keyword evidence="4 9" id="KW-0132">Cell division</keyword>
<keyword evidence="3 9" id="KW-1003">Cell membrane</keyword>
<feature type="compositionally biased region" description="Low complexity" evidence="10">
    <location>
        <begin position="422"/>
        <end position="435"/>
    </location>
</feature>
<feature type="region of interest" description="Disordered" evidence="10">
    <location>
        <begin position="338"/>
        <end position="381"/>
    </location>
</feature>
<evidence type="ECO:0000256" key="3">
    <source>
        <dbReference type="ARBA" id="ARBA00022475"/>
    </source>
</evidence>
<feature type="region of interest" description="Disordered" evidence="10">
    <location>
        <begin position="413"/>
        <end position="695"/>
    </location>
</feature>
<dbReference type="InterPro" id="IPR003439">
    <property type="entry name" value="ABC_transporter-like_ATP-bd"/>
</dbReference>
<protein>
    <recommendedName>
        <fullName evidence="2 9">Cell division ATP-binding protein FtsE</fullName>
    </recommendedName>
</protein>
<evidence type="ECO:0000256" key="9">
    <source>
        <dbReference type="RuleBase" id="RU365094"/>
    </source>
</evidence>
<feature type="compositionally biased region" description="Low complexity" evidence="10">
    <location>
        <begin position="475"/>
        <end position="484"/>
    </location>
</feature>
<gene>
    <name evidence="9" type="primary">ftsE</name>
    <name evidence="12" type="ORF">GCM10010529_01600</name>
</gene>
<feature type="compositionally biased region" description="Pro residues" evidence="10">
    <location>
        <begin position="535"/>
        <end position="545"/>
    </location>
</feature>
<evidence type="ECO:0000259" key="11">
    <source>
        <dbReference type="PROSITE" id="PS50893"/>
    </source>
</evidence>
<dbReference type="SMART" id="SM00382">
    <property type="entry name" value="AAA"/>
    <property type="match status" value="1"/>
</dbReference>
<dbReference type="InterPro" id="IPR005286">
    <property type="entry name" value="Cell_div_FtsE"/>
</dbReference>
<feature type="compositionally biased region" description="Acidic residues" evidence="10">
    <location>
        <begin position="610"/>
        <end position="621"/>
    </location>
</feature>
<keyword evidence="13" id="KW-1185">Reference proteome</keyword>
<feature type="region of interest" description="Disordered" evidence="10">
    <location>
        <begin position="240"/>
        <end position="326"/>
    </location>
</feature>
<feature type="compositionally biased region" description="Low complexity" evidence="10">
    <location>
        <begin position="266"/>
        <end position="289"/>
    </location>
</feature>
<dbReference type="InterPro" id="IPR015854">
    <property type="entry name" value="ABC_transpr_LolD-like"/>
</dbReference>
<dbReference type="Gene3D" id="3.40.50.300">
    <property type="entry name" value="P-loop containing nucleotide triphosphate hydrolases"/>
    <property type="match status" value="1"/>
</dbReference>
<evidence type="ECO:0000256" key="5">
    <source>
        <dbReference type="ARBA" id="ARBA00022741"/>
    </source>
</evidence>
<comment type="function">
    <text evidence="9">Part of the ABC transporter FtsEX involved in cellular division.</text>
</comment>
<evidence type="ECO:0000313" key="12">
    <source>
        <dbReference type="EMBL" id="GAA3051198.1"/>
    </source>
</evidence>
<dbReference type="InterPro" id="IPR003593">
    <property type="entry name" value="AAA+_ATPase"/>
</dbReference>
<evidence type="ECO:0000256" key="7">
    <source>
        <dbReference type="ARBA" id="ARBA00023136"/>
    </source>
</evidence>
<evidence type="ECO:0000256" key="8">
    <source>
        <dbReference type="ARBA" id="ARBA00023306"/>
    </source>
</evidence>
<evidence type="ECO:0000313" key="13">
    <source>
        <dbReference type="Proteomes" id="UP001500236"/>
    </source>
</evidence>